<dbReference type="EMBL" id="MU620893">
    <property type="protein sequence ID" value="KAI8584219.1"/>
    <property type="molecule type" value="Genomic_DNA"/>
</dbReference>
<gene>
    <name evidence="4" type="ORF">K450DRAFT_218701</name>
</gene>
<feature type="domain" description="Telomere length regulation protein conserved" evidence="3">
    <location>
        <begin position="587"/>
        <end position="627"/>
    </location>
</feature>
<sequence length="650" mass="73052">MEKSHLNDLHNRVCNTQSATLALATEALSEPLSRVQALPSHLDHFQSWQGANDQLIDQLVKGSFWATHLHFVLDTLIPNWSYAFEDGQRFQLLKATFVPEVRSKQATMMARLSLTILVDSLAHKTIPTGELSILIRLLRHLIQEGGLDLLLGKCHDAEWRRVVTAMVSVPARVANAIGETSTRDDWYTDSRYSAMVATSIAHYVDIAAQRAPAVDNEQYVDSVGASIGQLIGKMARQGYAPNLISNLYPHTLPQVASRSPHTAMTCKIWSHIMLNHLMLSPDLSRLISGTFLYLNQNISKTDLTVGRVQQLSKGLFAMYFASEPVEMSNSVLQLFWKIGWLESHSSPSMGVTRTLAALLVYAGGIQESENFGQEVSSYSITKKAQDILLLVLRKLISMWGDRQFVRNTPYLKQIGVTSAILVILGYLPNQVIKAEVFSALQMSKHIHEWFVSGDPETTKIGILLAETLSMLMDDPDKRLDCHVLDPEMDKSLLALRDLIYARDALQHEDATDNEEVDEVRAEIAGNEPLSDDDDQDMQEVDPDAPFTFGQDDDTSDEDSDLEPYPMPQEPDDEQDHRAPDKKKLGKPMYVYDLLQYLRAQDDPIKQEVGLSSAEDLIRQKENVGTEIGKCTRTYQDSNVSARYISFRKFR</sequence>
<reference evidence="4" key="2">
    <citation type="journal article" date="2022" name="Proc. Natl. Acad. Sci. U.S.A.">
        <title>Diploid-dominant life cycles characterize the early evolution of Fungi.</title>
        <authorList>
            <person name="Amses K.R."/>
            <person name="Simmons D.R."/>
            <person name="Longcore J.E."/>
            <person name="Mondo S.J."/>
            <person name="Seto K."/>
            <person name="Jeronimo G.H."/>
            <person name="Bonds A.E."/>
            <person name="Quandt C.A."/>
            <person name="Davis W.J."/>
            <person name="Chang Y."/>
            <person name="Federici B.A."/>
            <person name="Kuo A."/>
            <person name="LaButti K."/>
            <person name="Pangilinan J."/>
            <person name="Andreopoulos W."/>
            <person name="Tritt A."/>
            <person name="Riley R."/>
            <person name="Hundley H."/>
            <person name="Johnson J."/>
            <person name="Lipzen A."/>
            <person name="Barry K."/>
            <person name="Lang B.F."/>
            <person name="Cuomo C.A."/>
            <person name="Buchler N.E."/>
            <person name="Grigoriev I.V."/>
            <person name="Spatafora J.W."/>
            <person name="Stajich J.E."/>
            <person name="James T.Y."/>
        </authorList>
    </citation>
    <scope>NUCLEOTIDE SEQUENCE</scope>
    <source>
        <strain evidence="4">AG</strain>
    </source>
</reference>
<proteinExistence type="inferred from homology"/>
<feature type="region of interest" description="Disordered" evidence="2">
    <location>
        <begin position="525"/>
        <end position="584"/>
    </location>
</feature>
<protein>
    <recommendedName>
        <fullName evidence="3">Telomere length regulation protein conserved domain-containing protein</fullName>
    </recommendedName>
</protein>
<dbReference type="PANTHER" id="PTHR15830:SF10">
    <property type="entry name" value="TELOMERE LENGTH REGULATION PROTEIN TEL2 HOMOLOG"/>
    <property type="match status" value="1"/>
</dbReference>
<dbReference type="GO" id="GO:0051083">
    <property type="term" value="P:'de novo' cotranslational protein folding"/>
    <property type="evidence" value="ECO:0007669"/>
    <property type="project" value="TreeGrafter"/>
</dbReference>
<comment type="similarity">
    <text evidence="1">Belongs to the TEL2 family.</text>
</comment>
<evidence type="ECO:0000256" key="1">
    <source>
        <dbReference type="ARBA" id="ARBA00006133"/>
    </source>
</evidence>
<feature type="compositionally biased region" description="Acidic residues" evidence="2">
    <location>
        <begin position="550"/>
        <end position="561"/>
    </location>
</feature>
<dbReference type="GeneID" id="75910603"/>
<dbReference type="GO" id="GO:0051879">
    <property type="term" value="F:Hsp90 protein binding"/>
    <property type="evidence" value="ECO:0007669"/>
    <property type="project" value="TreeGrafter"/>
</dbReference>
<accession>A0AAD5HIN5</accession>
<dbReference type="PANTHER" id="PTHR15830">
    <property type="entry name" value="TELOMERE LENGTH REGULATION PROTEIN TEL2 FAMILY MEMBER"/>
    <property type="match status" value="1"/>
</dbReference>
<feature type="compositionally biased region" description="Acidic residues" evidence="2">
    <location>
        <begin position="529"/>
        <end position="542"/>
    </location>
</feature>
<keyword evidence="5" id="KW-1185">Reference proteome</keyword>
<dbReference type="AlphaFoldDB" id="A0AAD5HIN5"/>
<evidence type="ECO:0000256" key="2">
    <source>
        <dbReference type="SAM" id="MobiDB-lite"/>
    </source>
</evidence>
<evidence type="ECO:0000313" key="4">
    <source>
        <dbReference type="EMBL" id="KAI8584219.1"/>
    </source>
</evidence>
<dbReference type="GO" id="GO:0005829">
    <property type="term" value="C:cytosol"/>
    <property type="evidence" value="ECO:0007669"/>
    <property type="project" value="TreeGrafter"/>
</dbReference>
<evidence type="ECO:0000313" key="5">
    <source>
        <dbReference type="Proteomes" id="UP001206595"/>
    </source>
</evidence>
<dbReference type="Gene3D" id="1.25.40.720">
    <property type="entry name" value="Telomere length regulation protein 2, C-terminal domain"/>
    <property type="match status" value="1"/>
</dbReference>
<comment type="caution">
    <text evidence="4">The sequence shown here is derived from an EMBL/GenBank/DDBJ whole genome shotgun (WGS) entry which is preliminary data.</text>
</comment>
<reference evidence="4" key="1">
    <citation type="submission" date="2021-06" db="EMBL/GenBank/DDBJ databases">
        <authorList>
            <consortium name="DOE Joint Genome Institute"/>
            <person name="Mondo S.J."/>
            <person name="Amses K.R."/>
            <person name="Simmons D.R."/>
            <person name="Longcore J.E."/>
            <person name="Seto K."/>
            <person name="Alves G.H."/>
            <person name="Bonds A.E."/>
            <person name="Quandt C.A."/>
            <person name="Davis W.J."/>
            <person name="Chang Y."/>
            <person name="Letcher P.M."/>
            <person name="Powell M.J."/>
            <person name="Kuo A."/>
            <person name="Labutti K."/>
            <person name="Pangilinan J."/>
            <person name="Andreopoulos W."/>
            <person name="Tritt A."/>
            <person name="Riley R."/>
            <person name="Hundley H."/>
            <person name="Johnson J."/>
            <person name="Lipzen A."/>
            <person name="Barry K."/>
            <person name="Berbee M.L."/>
            <person name="Buchler N.E."/>
            <person name="Grigoriev I.V."/>
            <person name="Spatafora J.W."/>
            <person name="Stajich J.E."/>
            <person name="James T.Y."/>
        </authorList>
    </citation>
    <scope>NUCLEOTIDE SEQUENCE</scope>
    <source>
        <strain evidence="4">AG</strain>
    </source>
</reference>
<dbReference type="InterPro" id="IPR051970">
    <property type="entry name" value="TEL2_Regulation"/>
</dbReference>
<dbReference type="Pfam" id="PF10193">
    <property type="entry name" value="Telomere_reg-2"/>
    <property type="match status" value="1"/>
</dbReference>
<dbReference type="GO" id="GO:0042162">
    <property type="term" value="F:telomeric DNA binding"/>
    <property type="evidence" value="ECO:0007669"/>
    <property type="project" value="TreeGrafter"/>
</dbReference>
<organism evidence="4 5">
    <name type="scientific">Umbelopsis ramanniana AG</name>
    <dbReference type="NCBI Taxonomy" id="1314678"/>
    <lineage>
        <taxon>Eukaryota</taxon>
        <taxon>Fungi</taxon>
        <taxon>Fungi incertae sedis</taxon>
        <taxon>Mucoromycota</taxon>
        <taxon>Mucoromycotina</taxon>
        <taxon>Umbelopsidomycetes</taxon>
        <taxon>Umbelopsidales</taxon>
        <taxon>Umbelopsidaceae</taxon>
        <taxon>Umbelopsis</taxon>
    </lineage>
</organism>
<dbReference type="InterPro" id="IPR038528">
    <property type="entry name" value="TEL2_C_sf"/>
</dbReference>
<dbReference type="Proteomes" id="UP001206595">
    <property type="component" value="Unassembled WGS sequence"/>
</dbReference>
<evidence type="ECO:0000259" key="3">
    <source>
        <dbReference type="Pfam" id="PF10193"/>
    </source>
</evidence>
<name>A0AAD5HIN5_UMBRA</name>
<dbReference type="RefSeq" id="XP_051449223.1">
    <property type="nucleotide sequence ID" value="XM_051585254.1"/>
</dbReference>
<dbReference type="InterPro" id="IPR019337">
    <property type="entry name" value="Telomere_length_regulation_dom"/>
</dbReference>